<dbReference type="PANTHER" id="PTHR36770">
    <property type="entry name" value="PHOTOSYSTEM I ASSEMBLY FACTOR PSA3, CHLOROPLASTIC"/>
    <property type="match status" value="1"/>
</dbReference>
<sequence length="284" mass="32018">MVILTKSTISSSYLQVQILPFCKPISPFLQHFNHILTNYTRPSRHGALSVTAYMENPNSISSFASKVIGSLPVFGLVARIFSDEGGVGGDMIDFAEFRRRVGKKCTITDSRAFYEFQDRRGRAGDPLYVLFCCWLAAVGAGLLKSEEIFEGAARLQLSNDIEFEEETFFALMSEAKEKRAKTKTAAPDIPMEIRVEKALEAIYICCFGRDIMEEEDKRLLNVMLSCVFQSVDQREIQRIVAEKASRVADGSDEVEVFQGSKPLPKEAVRLQMKDLQFLQQNKEI</sequence>
<name>A0A6N2M6H0_SALVM</name>
<evidence type="ECO:0000313" key="1">
    <source>
        <dbReference type="EMBL" id="VFU49701.1"/>
    </source>
</evidence>
<dbReference type="AlphaFoldDB" id="A0A6N2M6H0"/>
<gene>
    <name evidence="1" type="ORF">SVIM_LOCUS328048</name>
</gene>
<dbReference type="InterPro" id="IPR037736">
    <property type="entry name" value="PSA3"/>
</dbReference>
<dbReference type="GO" id="GO:0048564">
    <property type="term" value="P:photosystem I assembly"/>
    <property type="evidence" value="ECO:0007669"/>
    <property type="project" value="InterPro"/>
</dbReference>
<accession>A0A6N2M6H0</accession>
<dbReference type="EMBL" id="CAADRP010001708">
    <property type="protein sequence ID" value="VFU49701.1"/>
    <property type="molecule type" value="Genomic_DNA"/>
</dbReference>
<proteinExistence type="predicted"/>
<organism evidence="1">
    <name type="scientific">Salix viminalis</name>
    <name type="common">Common osier</name>
    <name type="synonym">Basket willow</name>
    <dbReference type="NCBI Taxonomy" id="40686"/>
    <lineage>
        <taxon>Eukaryota</taxon>
        <taxon>Viridiplantae</taxon>
        <taxon>Streptophyta</taxon>
        <taxon>Embryophyta</taxon>
        <taxon>Tracheophyta</taxon>
        <taxon>Spermatophyta</taxon>
        <taxon>Magnoliopsida</taxon>
        <taxon>eudicotyledons</taxon>
        <taxon>Gunneridae</taxon>
        <taxon>Pentapetalae</taxon>
        <taxon>rosids</taxon>
        <taxon>fabids</taxon>
        <taxon>Malpighiales</taxon>
        <taxon>Salicaceae</taxon>
        <taxon>Saliceae</taxon>
        <taxon>Salix</taxon>
    </lineage>
</organism>
<reference evidence="1" key="1">
    <citation type="submission" date="2019-03" db="EMBL/GenBank/DDBJ databases">
        <authorList>
            <person name="Mank J."/>
            <person name="Almeida P."/>
        </authorList>
    </citation>
    <scope>NUCLEOTIDE SEQUENCE</scope>
    <source>
        <strain evidence="1">78183</strain>
    </source>
</reference>
<protein>
    <submittedName>
        <fullName evidence="1">Uncharacterized protein</fullName>
    </submittedName>
</protein>
<dbReference type="PANTHER" id="PTHR36770:SF1">
    <property type="entry name" value="PHOTOSYSTEM I ASSEMBLY FACTOR PSA3, CHLOROPLASTIC"/>
    <property type="match status" value="1"/>
</dbReference>